<dbReference type="EMBL" id="GBRH01208866">
    <property type="protein sequence ID" value="JAD89029.1"/>
    <property type="molecule type" value="Transcribed_RNA"/>
</dbReference>
<name>A0A0A9DKB1_ARUDO</name>
<reference evidence="1" key="1">
    <citation type="submission" date="2014-09" db="EMBL/GenBank/DDBJ databases">
        <authorList>
            <person name="Magalhaes I.L.F."/>
            <person name="Oliveira U."/>
            <person name="Santos F.R."/>
            <person name="Vidigal T.H.D.A."/>
            <person name="Brescovit A.D."/>
            <person name="Santos A.J."/>
        </authorList>
    </citation>
    <scope>NUCLEOTIDE SEQUENCE</scope>
    <source>
        <tissue evidence="1">Shoot tissue taken approximately 20 cm above the soil surface</tissue>
    </source>
</reference>
<evidence type="ECO:0000313" key="1">
    <source>
        <dbReference type="EMBL" id="JAD89029.1"/>
    </source>
</evidence>
<proteinExistence type="predicted"/>
<accession>A0A0A9DKB1</accession>
<sequence length="72" mass="8270">MSISLENLLIKSNHILVIKWKIPCKHDIQNNTTGPYVRHRAIVTSVEKDLWGYVVRAATCGMQQTILPLILW</sequence>
<protein>
    <submittedName>
        <fullName evidence="1">Uncharacterized protein</fullName>
    </submittedName>
</protein>
<dbReference type="AlphaFoldDB" id="A0A0A9DKB1"/>
<organism evidence="1">
    <name type="scientific">Arundo donax</name>
    <name type="common">Giant reed</name>
    <name type="synonym">Donax arundinaceus</name>
    <dbReference type="NCBI Taxonomy" id="35708"/>
    <lineage>
        <taxon>Eukaryota</taxon>
        <taxon>Viridiplantae</taxon>
        <taxon>Streptophyta</taxon>
        <taxon>Embryophyta</taxon>
        <taxon>Tracheophyta</taxon>
        <taxon>Spermatophyta</taxon>
        <taxon>Magnoliopsida</taxon>
        <taxon>Liliopsida</taxon>
        <taxon>Poales</taxon>
        <taxon>Poaceae</taxon>
        <taxon>PACMAD clade</taxon>
        <taxon>Arundinoideae</taxon>
        <taxon>Arundineae</taxon>
        <taxon>Arundo</taxon>
    </lineage>
</organism>
<reference evidence="1" key="2">
    <citation type="journal article" date="2015" name="Data Brief">
        <title>Shoot transcriptome of the giant reed, Arundo donax.</title>
        <authorList>
            <person name="Barrero R.A."/>
            <person name="Guerrero F.D."/>
            <person name="Moolhuijzen P."/>
            <person name="Goolsby J.A."/>
            <person name="Tidwell J."/>
            <person name="Bellgard S.E."/>
            <person name="Bellgard M.I."/>
        </authorList>
    </citation>
    <scope>NUCLEOTIDE SEQUENCE</scope>
    <source>
        <tissue evidence="1">Shoot tissue taken approximately 20 cm above the soil surface</tissue>
    </source>
</reference>